<keyword evidence="5 11" id="KW-0863">Zinc-finger</keyword>
<dbReference type="GO" id="GO:0042802">
    <property type="term" value="F:identical protein binding"/>
    <property type="evidence" value="ECO:0007669"/>
    <property type="project" value="UniProtKB-ARBA"/>
</dbReference>
<feature type="domain" description="C2H2-type" evidence="13">
    <location>
        <begin position="420"/>
        <end position="447"/>
    </location>
</feature>
<evidence type="ECO:0000256" key="8">
    <source>
        <dbReference type="ARBA" id="ARBA00023125"/>
    </source>
</evidence>
<keyword evidence="7" id="KW-0805">Transcription regulation</keyword>
<feature type="domain" description="C2H2-type" evidence="13">
    <location>
        <begin position="364"/>
        <end position="391"/>
    </location>
</feature>
<evidence type="ECO:0000256" key="9">
    <source>
        <dbReference type="ARBA" id="ARBA00023163"/>
    </source>
</evidence>
<evidence type="ECO:0000256" key="1">
    <source>
        <dbReference type="ARBA" id="ARBA00004123"/>
    </source>
</evidence>
<keyword evidence="3" id="KW-0479">Metal-binding</keyword>
<keyword evidence="4" id="KW-0677">Repeat</keyword>
<protein>
    <submittedName>
        <fullName evidence="15">Zinc finger protein 316-like isoform X3</fullName>
    </submittedName>
</protein>
<dbReference type="GO" id="GO:0010468">
    <property type="term" value="P:regulation of gene expression"/>
    <property type="evidence" value="ECO:0007669"/>
    <property type="project" value="TreeGrafter"/>
</dbReference>
<dbReference type="SMART" id="SM00355">
    <property type="entry name" value="ZnF_C2H2"/>
    <property type="match status" value="5"/>
</dbReference>
<dbReference type="PANTHER" id="PTHR16515:SF57">
    <property type="entry name" value="ZINC FINGER PROTEIN 154-LIKE"/>
    <property type="match status" value="1"/>
</dbReference>
<accession>A0AAJ7X035</accession>
<reference evidence="15" key="1">
    <citation type="submission" date="2025-08" db="UniProtKB">
        <authorList>
            <consortium name="RefSeq"/>
        </authorList>
    </citation>
    <scope>IDENTIFICATION</scope>
    <source>
        <tissue evidence="15">Sperm</tissue>
    </source>
</reference>
<gene>
    <name evidence="15" type="primary">LOC116945425</name>
</gene>
<evidence type="ECO:0000256" key="2">
    <source>
        <dbReference type="ARBA" id="ARBA00006991"/>
    </source>
</evidence>
<evidence type="ECO:0000256" key="11">
    <source>
        <dbReference type="PROSITE-ProRule" id="PRU00042"/>
    </source>
</evidence>
<dbReference type="InterPro" id="IPR036236">
    <property type="entry name" value="Znf_C2H2_sf"/>
</dbReference>
<evidence type="ECO:0000259" key="13">
    <source>
        <dbReference type="PROSITE" id="PS50157"/>
    </source>
</evidence>
<evidence type="ECO:0000256" key="6">
    <source>
        <dbReference type="ARBA" id="ARBA00022833"/>
    </source>
</evidence>
<feature type="region of interest" description="Disordered" evidence="12">
    <location>
        <begin position="227"/>
        <end position="330"/>
    </location>
</feature>
<comment type="similarity">
    <text evidence="2">Belongs to the krueppel C2H2-type zinc-finger protein family.</text>
</comment>
<dbReference type="SUPFAM" id="SSF57667">
    <property type="entry name" value="beta-beta-alpha zinc fingers"/>
    <property type="match status" value="3"/>
</dbReference>
<feature type="compositionally biased region" description="Pro residues" evidence="12">
    <location>
        <begin position="284"/>
        <end position="295"/>
    </location>
</feature>
<evidence type="ECO:0000256" key="4">
    <source>
        <dbReference type="ARBA" id="ARBA00022737"/>
    </source>
</evidence>
<dbReference type="GO" id="GO:0005634">
    <property type="term" value="C:nucleus"/>
    <property type="evidence" value="ECO:0007669"/>
    <property type="project" value="UniProtKB-SubCell"/>
</dbReference>
<keyword evidence="14" id="KW-1185">Reference proteome</keyword>
<name>A0AAJ7X035_PETMA</name>
<dbReference type="FunFam" id="3.30.160.60:FF:000508">
    <property type="entry name" value="Myeloid zinc finger 1"/>
    <property type="match status" value="1"/>
</dbReference>
<evidence type="ECO:0000256" key="12">
    <source>
        <dbReference type="SAM" id="MobiDB-lite"/>
    </source>
</evidence>
<feature type="region of interest" description="Disordered" evidence="12">
    <location>
        <begin position="146"/>
        <end position="192"/>
    </location>
</feature>
<keyword evidence="6" id="KW-0862">Zinc</keyword>
<feature type="domain" description="C2H2-type" evidence="13">
    <location>
        <begin position="448"/>
        <end position="475"/>
    </location>
</feature>
<dbReference type="InterPro" id="IPR013087">
    <property type="entry name" value="Znf_C2H2_type"/>
</dbReference>
<feature type="domain" description="C2H2-type" evidence="13">
    <location>
        <begin position="336"/>
        <end position="363"/>
    </location>
</feature>
<organism evidence="14 15">
    <name type="scientific">Petromyzon marinus</name>
    <name type="common">Sea lamprey</name>
    <dbReference type="NCBI Taxonomy" id="7757"/>
    <lineage>
        <taxon>Eukaryota</taxon>
        <taxon>Metazoa</taxon>
        <taxon>Chordata</taxon>
        <taxon>Craniata</taxon>
        <taxon>Vertebrata</taxon>
        <taxon>Cyclostomata</taxon>
        <taxon>Hyperoartia</taxon>
        <taxon>Petromyzontiformes</taxon>
        <taxon>Petromyzontidae</taxon>
        <taxon>Petromyzon</taxon>
    </lineage>
</organism>
<dbReference type="Pfam" id="PF00096">
    <property type="entry name" value="zf-C2H2"/>
    <property type="match status" value="5"/>
</dbReference>
<evidence type="ECO:0000256" key="7">
    <source>
        <dbReference type="ARBA" id="ARBA00023015"/>
    </source>
</evidence>
<dbReference type="PANTHER" id="PTHR16515">
    <property type="entry name" value="PR DOMAIN ZINC FINGER PROTEIN"/>
    <property type="match status" value="1"/>
</dbReference>
<evidence type="ECO:0000256" key="3">
    <source>
        <dbReference type="ARBA" id="ARBA00022723"/>
    </source>
</evidence>
<dbReference type="PROSITE" id="PS50157">
    <property type="entry name" value="ZINC_FINGER_C2H2_2"/>
    <property type="match status" value="5"/>
</dbReference>
<keyword evidence="8" id="KW-0238">DNA-binding</keyword>
<dbReference type="FunFam" id="3.30.160.60:FF:000135">
    <property type="entry name" value="Zinc finger protein 358"/>
    <property type="match status" value="1"/>
</dbReference>
<evidence type="ECO:0000313" key="14">
    <source>
        <dbReference type="Proteomes" id="UP001318040"/>
    </source>
</evidence>
<dbReference type="Proteomes" id="UP001318040">
    <property type="component" value="Chromosome 1"/>
</dbReference>
<feature type="compositionally biased region" description="Acidic residues" evidence="12">
    <location>
        <begin position="246"/>
        <end position="255"/>
    </location>
</feature>
<dbReference type="AlphaFoldDB" id="A0AAJ7X035"/>
<evidence type="ECO:0000313" key="15">
    <source>
        <dbReference type="RefSeq" id="XP_032816142.1"/>
    </source>
</evidence>
<dbReference type="FunFam" id="3.30.160.60:FF:001498">
    <property type="entry name" value="Zinc finger protein 404"/>
    <property type="match status" value="1"/>
</dbReference>
<sequence>MAAAAVATATPMASLAAGPDPRADFPAWLSAQGMKLPFAQAMERELGIGDYEDLLACAEDAQVTLELLATARQRLPFALYAALRRVVKAAGGSQGPRGPEWPPHEGAEQPGLAALLDAIVATLSGLGRELEASVRRFSALEPLACPGGDAGNADGGCSPDGEPRGAHSPRQAESSSSLEPPPGSLHGDPEPLAALPTAWDALARCEEEEHGVDVGVDGGAVSWRDVKKEELDPDDGNLEDARGPDDDNDDDDSDTDPERLPVALDRGPSPLGQVPRGEPAPGGEQPPPAVGPPPFVWIEASGMYGEGRGEGAGEDATGTGEAQCGGEQQRGAFRSHRCEECGREFGSHSHLVQHRIIHTGEKPYGCGECGQRFNRKHHLSRHARTHTGERPHVCPECGASFAQSSDLNRHRRRHGGQRPHACGACGKRFAQAGDLARHRMRHTGERPYCCPDCGKGFIHPTSLINHRKGHASAALSPPRRPPHGAGAQGDSGV</sequence>
<dbReference type="InterPro" id="IPR050331">
    <property type="entry name" value="Zinc_finger"/>
</dbReference>
<dbReference type="FunFam" id="3.30.160.60:FF:000417">
    <property type="entry name" value="Zinc finger protein"/>
    <property type="match status" value="1"/>
</dbReference>
<feature type="region of interest" description="Disordered" evidence="12">
    <location>
        <begin position="468"/>
        <end position="493"/>
    </location>
</feature>
<dbReference type="Gene3D" id="3.30.160.60">
    <property type="entry name" value="Classic Zinc Finger"/>
    <property type="match status" value="5"/>
</dbReference>
<proteinExistence type="inferred from homology"/>
<feature type="domain" description="C2H2-type" evidence="13">
    <location>
        <begin position="392"/>
        <end position="419"/>
    </location>
</feature>
<dbReference type="FunFam" id="3.30.160.60:FF:000446">
    <property type="entry name" value="Zinc finger protein"/>
    <property type="match status" value="1"/>
</dbReference>
<comment type="subcellular location">
    <subcellularLocation>
        <location evidence="1">Nucleus</location>
    </subcellularLocation>
</comment>
<dbReference type="GO" id="GO:0003677">
    <property type="term" value="F:DNA binding"/>
    <property type="evidence" value="ECO:0007669"/>
    <property type="project" value="UniProtKB-KW"/>
</dbReference>
<keyword evidence="10" id="KW-0539">Nucleus</keyword>
<evidence type="ECO:0000256" key="10">
    <source>
        <dbReference type="ARBA" id="ARBA00023242"/>
    </source>
</evidence>
<evidence type="ECO:0000256" key="5">
    <source>
        <dbReference type="ARBA" id="ARBA00022771"/>
    </source>
</evidence>
<keyword evidence="9" id="KW-0804">Transcription</keyword>
<dbReference type="GO" id="GO:0008270">
    <property type="term" value="F:zinc ion binding"/>
    <property type="evidence" value="ECO:0007669"/>
    <property type="project" value="UniProtKB-KW"/>
</dbReference>
<dbReference type="PROSITE" id="PS00028">
    <property type="entry name" value="ZINC_FINGER_C2H2_1"/>
    <property type="match status" value="5"/>
</dbReference>
<dbReference type="RefSeq" id="XP_032816142.1">
    <property type="nucleotide sequence ID" value="XM_032960251.1"/>
</dbReference>